<dbReference type="Pfam" id="PF00188">
    <property type="entry name" value="CAP"/>
    <property type="match status" value="1"/>
</dbReference>
<evidence type="ECO:0000313" key="3">
    <source>
        <dbReference type="EMBL" id="KAK7550675.1"/>
    </source>
</evidence>
<keyword evidence="4" id="KW-1185">Reference proteome</keyword>
<evidence type="ECO:0000259" key="2">
    <source>
        <dbReference type="SMART" id="SM00198"/>
    </source>
</evidence>
<dbReference type="InterPro" id="IPR014044">
    <property type="entry name" value="CAP_dom"/>
</dbReference>
<name>A0ABR1MKD6_9PEZI</name>
<proteinExistence type="predicted"/>
<dbReference type="SUPFAM" id="SSF55797">
    <property type="entry name" value="PR-1-like"/>
    <property type="match status" value="1"/>
</dbReference>
<dbReference type="PRINTS" id="PR00837">
    <property type="entry name" value="V5TPXLIKE"/>
</dbReference>
<accession>A0ABR1MKD6</accession>
<dbReference type="Gene3D" id="3.40.33.10">
    <property type="entry name" value="CAP"/>
    <property type="match status" value="1"/>
</dbReference>
<feature type="domain" description="SCP" evidence="2">
    <location>
        <begin position="135"/>
        <end position="244"/>
    </location>
</feature>
<dbReference type="PANTHER" id="PTHR10334">
    <property type="entry name" value="CYSTEINE-RICH SECRETORY PROTEIN-RELATED"/>
    <property type="match status" value="1"/>
</dbReference>
<evidence type="ECO:0000256" key="1">
    <source>
        <dbReference type="SAM" id="MobiDB-lite"/>
    </source>
</evidence>
<reference evidence="3 4" key="1">
    <citation type="submission" date="2024-04" db="EMBL/GenBank/DDBJ databases">
        <title>Phyllosticta paracitricarpa is synonymous to the EU quarantine fungus P. citricarpa based on phylogenomic analyses.</title>
        <authorList>
            <consortium name="Lawrence Berkeley National Laboratory"/>
            <person name="Van Ingen-Buijs V.A."/>
            <person name="Van Westerhoven A.C."/>
            <person name="Haridas S."/>
            <person name="Skiadas P."/>
            <person name="Martin F."/>
            <person name="Groenewald J.Z."/>
            <person name="Crous P.W."/>
            <person name="Seidl M.F."/>
        </authorList>
    </citation>
    <scope>NUCLEOTIDE SEQUENCE [LARGE SCALE GENOMIC DNA]</scope>
    <source>
        <strain evidence="3 4">CBS 122670</strain>
    </source>
</reference>
<organism evidence="3 4">
    <name type="scientific">Phyllosticta citricarpa</name>
    <dbReference type="NCBI Taxonomy" id="55181"/>
    <lineage>
        <taxon>Eukaryota</taxon>
        <taxon>Fungi</taxon>
        <taxon>Dikarya</taxon>
        <taxon>Ascomycota</taxon>
        <taxon>Pezizomycotina</taxon>
        <taxon>Dothideomycetes</taxon>
        <taxon>Dothideomycetes incertae sedis</taxon>
        <taxon>Botryosphaeriales</taxon>
        <taxon>Phyllostictaceae</taxon>
        <taxon>Phyllosticta</taxon>
    </lineage>
</organism>
<dbReference type="EMBL" id="JBBPDW010000007">
    <property type="protein sequence ID" value="KAK7550675.1"/>
    <property type="molecule type" value="Genomic_DNA"/>
</dbReference>
<protein>
    <recommendedName>
        <fullName evidence="2">SCP domain-containing protein</fullName>
    </recommendedName>
</protein>
<sequence length="374" mass="39559">MKRLAASIFYIYQSLFQVLSLRSRMRWRIRRDRGHSDAVLSPLTTTTLPLPFSVLSTLLLLLLLNLPSLARADGTTVVSATSTMTLINTVTNTGTPPPPTPTANATATASFGGLLPIATGIPESSPDFAFADDVTFAAGVLTAVNQLRARHHALPLVWDPKLATYAGWWANGCNFTKSFSPHTELLLQNASAPASSVVDTWADTSYTPASARRADNFTALIWKSSNSIGCGRQQCSDKPTNSPFYDPAALAAKAKDKVDQWGEGKLKDDSEGEGELGVIHGNPPAKAGSGGAKADGWFVVCEVAPQGNVEGQYTQNVDGWGDGSGRGEGWRQEGVLGKSKDSGAGMSAGAGKERIAVWAGWVFTGLAVAMGMWA</sequence>
<gene>
    <name evidence="3" type="ORF">IWX46DRAFT_418868</name>
</gene>
<dbReference type="InterPro" id="IPR001283">
    <property type="entry name" value="CRISP-related"/>
</dbReference>
<dbReference type="SMART" id="SM00198">
    <property type="entry name" value="SCP"/>
    <property type="match status" value="1"/>
</dbReference>
<dbReference type="Proteomes" id="UP001365128">
    <property type="component" value="Unassembled WGS sequence"/>
</dbReference>
<feature type="region of interest" description="Disordered" evidence="1">
    <location>
        <begin position="322"/>
        <end position="347"/>
    </location>
</feature>
<evidence type="ECO:0000313" key="4">
    <source>
        <dbReference type="Proteomes" id="UP001365128"/>
    </source>
</evidence>
<dbReference type="InterPro" id="IPR035940">
    <property type="entry name" value="CAP_sf"/>
</dbReference>
<comment type="caution">
    <text evidence="3">The sequence shown here is derived from an EMBL/GenBank/DDBJ whole genome shotgun (WGS) entry which is preliminary data.</text>
</comment>